<comment type="caution">
    <text evidence="3">The sequence shown here is derived from an EMBL/GenBank/DDBJ whole genome shotgun (WGS) entry which is preliminary data.</text>
</comment>
<feature type="domain" description="Peptidase S9 prolyl oligopeptidase catalytic" evidence="2">
    <location>
        <begin position="94"/>
        <end position="300"/>
    </location>
</feature>
<accession>A0A1F7IGK5</accession>
<protein>
    <submittedName>
        <fullName evidence="3">Peptidase</fullName>
    </submittedName>
</protein>
<evidence type="ECO:0000313" key="3">
    <source>
        <dbReference type="EMBL" id="OGK42492.1"/>
    </source>
</evidence>
<dbReference type="SUPFAM" id="SSF53474">
    <property type="entry name" value="alpha/beta-Hydrolases"/>
    <property type="match status" value="1"/>
</dbReference>
<evidence type="ECO:0000259" key="2">
    <source>
        <dbReference type="Pfam" id="PF00326"/>
    </source>
</evidence>
<keyword evidence="1" id="KW-0378">Hydrolase</keyword>
<name>A0A1F7IGK5_9BACT</name>
<dbReference type="STRING" id="1802056.A2954_00985"/>
<dbReference type="GO" id="GO:0004252">
    <property type="term" value="F:serine-type endopeptidase activity"/>
    <property type="evidence" value="ECO:0007669"/>
    <property type="project" value="InterPro"/>
</dbReference>
<proteinExistence type="predicted"/>
<dbReference type="InterPro" id="IPR029058">
    <property type="entry name" value="AB_hydrolase_fold"/>
</dbReference>
<dbReference type="GO" id="GO:0052689">
    <property type="term" value="F:carboxylic ester hydrolase activity"/>
    <property type="evidence" value="ECO:0007669"/>
    <property type="project" value="UniProtKB-ARBA"/>
</dbReference>
<sequence>MESDLDPLTIESLRQGEYPGSEITIEQELESGSNYSRYIASYKSEGLKIYAFLTIPNGEKPTTGWPVIIFNHGYIPPAEYRTTERYIPYTDGFSRNGYIVFRSDYRGHGNSEGTPEGAYGSNAYTIDILNAVSSMKKYKDSDPNRIGMWGHSLGGFVTLRSMVVNKDIKAGVIWAGVVASYPDLVNRWRRGTPRPTISGGRGGWRQSLQAQYGTPEDNPEFWNSISANSYLKDIGGPIQLHHGTADSSVPVEFSEKLANQLKAEGKTVELFTYSGDDHNISLSFNNAMQRSIDFFDKYLK</sequence>
<dbReference type="Proteomes" id="UP000177698">
    <property type="component" value="Unassembled WGS sequence"/>
</dbReference>
<organism evidence="3 4">
    <name type="scientific">Candidatus Roizmanbacteria bacterium RIFCSPLOWO2_01_FULL_37_12</name>
    <dbReference type="NCBI Taxonomy" id="1802056"/>
    <lineage>
        <taxon>Bacteria</taxon>
        <taxon>Candidatus Roizmaniibacteriota</taxon>
    </lineage>
</organism>
<dbReference type="EMBL" id="MGAG01000002">
    <property type="protein sequence ID" value="OGK42492.1"/>
    <property type="molecule type" value="Genomic_DNA"/>
</dbReference>
<reference evidence="3 4" key="1">
    <citation type="journal article" date="2016" name="Nat. Commun.">
        <title>Thousands of microbial genomes shed light on interconnected biogeochemical processes in an aquifer system.</title>
        <authorList>
            <person name="Anantharaman K."/>
            <person name="Brown C.T."/>
            <person name="Hug L.A."/>
            <person name="Sharon I."/>
            <person name="Castelle C.J."/>
            <person name="Probst A.J."/>
            <person name="Thomas B.C."/>
            <person name="Singh A."/>
            <person name="Wilkins M.J."/>
            <person name="Karaoz U."/>
            <person name="Brodie E.L."/>
            <person name="Williams K.H."/>
            <person name="Hubbard S.S."/>
            <person name="Banfield J.F."/>
        </authorList>
    </citation>
    <scope>NUCLEOTIDE SEQUENCE [LARGE SCALE GENOMIC DNA]</scope>
</reference>
<evidence type="ECO:0000313" key="4">
    <source>
        <dbReference type="Proteomes" id="UP000177698"/>
    </source>
</evidence>
<dbReference type="InterPro" id="IPR001375">
    <property type="entry name" value="Peptidase_S9_cat"/>
</dbReference>
<dbReference type="AlphaFoldDB" id="A0A1F7IGK5"/>
<gene>
    <name evidence="3" type="ORF">A2954_00985</name>
</gene>
<dbReference type="GO" id="GO:0006508">
    <property type="term" value="P:proteolysis"/>
    <property type="evidence" value="ECO:0007669"/>
    <property type="project" value="InterPro"/>
</dbReference>
<dbReference type="PANTHER" id="PTHR22946">
    <property type="entry name" value="DIENELACTONE HYDROLASE DOMAIN-CONTAINING PROTEIN-RELATED"/>
    <property type="match status" value="1"/>
</dbReference>
<evidence type="ECO:0000256" key="1">
    <source>
        <dbReference type="ARBA" id="ARBA00022801"/>
    </source>
</evidence>
<dbReference type="PROSITE" id="PS00708">
    <property type="entry name" value="PRO_ENDOPEP_SER"/>
    <property type="match status" value="1"/>
</dbReference>
<dbReference type="InterPro" id="IPR050261">
    <property type="entry name" value="FrsA_esterase"/>
</dbReference>
<dbReference type="Pfam" id="PF00326">
    <property type="entry name" value="Peptidase_S9"/>
    <property type="match status" value="1"/>
</dbReference>
<dbReference type="Gene3D" id="3.40.50.1820">
    <property type="entry name" value="alpha/beta hydrolase"/>
    <property type="match status" value="1"/>
</dbReference>
<dbReference type="PANTHER" id="PTHR22946:SF9">
    <property type="entry name" value="POLYKETIDE TRANSFERASE AF380"/>
    <property type="match status" value="1"/>
</dbReference>
<dbReference type="InterPro" id="IPR002471">
    <property type="entry name" value="Pept_S9_AS"/>
</dbReference>